<dbReference type="InParanoid" id="J0WXP4"/>
<dbReference type="PROSITE" id="PS50181">
    <property type="entry name" value="FBOX"/>
    <property type="match status" value="1"/>
</dbReference>
<dbReference type="EMBL" id="JH687810">
    <property type="protein sequence ID" value="EJD39752.1"/>
    <property type="molecule type" value="Genomic_DNA"/>
</dbReference>
<dbReference type="InterPro" id="IPR036047">
    <property type="entry name" value="F-box-like_dom_sf"/>
</dbReference>
<dbReference type="SUPFAM" id="SSF52047">
    <property type="entry name" value="RNI-like"/>
    <property type="match status" value="1"/>
</dbReference>
<dbReference type="SMART" id="SM00256">
    <property type="entry name" value="FBOX"/>
    <property type="match status" value="1"/>
</dbReference>
<dbReference type="Gene3D" id="3.80.10.10">
    <property type="entry name" value="Ribonuclease Inhibitor"/>
    <property type="match status" value="1"/>
</dbReference>
<dbReference type="Proteomes" id="UP000006514">
    <property type="component" value="Unassembled WGS sequence"/>
</dbReference>
<dbReference type="InterPro" id="IPR001810">
    <property type="entry name" value="F-box_dom"/>
</dbReference>
<organism evidence="2 3">
    <name type="scientific">Auricularia subglabra (strain TFB-10046 / SS5)</name>
    <name type="common">White-rot fungus</name>
    <name type="synonym">Auricularia delicata (strain TFB10046)</name>
    <dbReference type="NCBI Taxonomy" id="717982"/>
    <lineage>
        <taxon>Eukaryota</taxon>
        <taxon>Fungi</taxon>
        <taxon>Dikarya</taxon>
        <taxon>Basidiomycota</taxon>
        <taxon>Agaricomycotina</taxon>
        <taxon>Agaricomycetes</taxon>
        <taxon>Auriculariales</taxon>
        <taxon>Auriculariaceae</taxon>
        <taxon>Auricularia</taxon>
    </lineage>
</organism>
<dbReference type="OrthoDB" id="3365698at2759"/>
<reference evidence="3" key="1">
    <citation type="journal article" date="2012" name="Science">
        <title>The Paleozoic origin of enzymatic lignin decomposition reconstructed from 31 fungal genomes.</title>
        <authorList>
            <person name="Floudas D."/>
            <person name="Binder M."/>
            <person name="Riley R."/>
            <person name="Barry K."/>
            <person name="Blanchette R.A."/>
            <person name="Henrissat B."/>
            <person name="Martinez A.T."/>
            <person name="Otillar R."/>
            <person name="Spatafora J.W."/>
            <person name="Yadav J.S."/>
            <person name="Aerts A."/>
            <person name="Benoit I."/>
            <person name="Boyd A."/>
            <person name="Carlson A."/>
            <person name="Copeland A."/>
            <person name="Coutinho P.M."/>
            <person name="de Vries R.P."/>
            <person name="Ferreira P."/>
            <person name="Findley K."/>
            <person name="Foster B."/>
            <person name="Gaskell J."/>
            <person name="Glotzer D."/>
            <person name="Gorecki P."/>
            <person name="Heitman J."/>
            <person name="Hesse C."/>
            <person name="Hori C."/>
            <person name="Igarashi K."/>
            <person name="Jurgens J.A."/>
            <person name="Kallen N."/>
            <person name="Kersten P."/>
            <person name="Kohler A."/>
            <person name="Kuees U."/>
            <person name="Kumar T.K.A."/>
            <person name="Kuo A."/>
            <person name="LaButti K."/>
            <person name="Larrondo L.F."/>
            <person name="Lindquist E."/>
            <person name="Ling A."/>
            <person name="Lombard V."/>
            <person name="Lucas S."/>
            <person name="Lundell T."/>
            <person name="Martin R."/>
            <person name="McLaughlin D.J."/>
            <person name="Morgenstern I."/>
            <person name="Morin E."/>
            <person name="Murat C."/>
            <person name="Nagy L.G."/>
            <person name="Nolan M."/>
            <person name="Ohm R.A."/>
            <person name="Patyshakuliyeva A."/>
            <person name="Rokas A."/>
            <person name="Ruiz-Duenas F.J."/>
            <person name="Sabat G."/>
            <person name="Salamov A."/>
            <person name="Samejima M."/>
            <person name="Schmutz J."/>
            <person name="Slot J.C."/>
            <person name="St John F."/>
            <person name="Stenlid J."/>
            <person name="Sun H."/>
            <person name="Sun S."/>
            <person name="Syed K."/>
            <person name="Tsang A."/>
            <person name="Wiebenga A."/>
            <person name="Young D."/>
            <person name="Pisabarro A."/>
            <person name="Eastwood D.C."/>
            <person name="Martin F."/>
            <person name="Cullen D."/>
            <person name="Grigoriev I.V."/>
            <person name="Hibbett D.S."/>
        </authorList>
    </citation>
    <scope>NUCLEOTIDE SEQUENCE [LARGE SCALE GENOMIC DNA]</scope>
    <source>
        <strain evidence="3">TFB10046</strain>
    </source>
</reference>
<evidence type="ECO:0000313" key="3">
    <source>
        <dbReference type="Proteomes" id="UP000006514"/>
    </source>
</evidence>
<name>J0WXP4_AURST</name>
<feature type="domain" description="F-box" evidence="1">
    <location>
        <begin position="57"/>
        <end position="104"/>
    </location>
</feature>
<dbReference type="KEGG" id="adl:AURDEDRAFT_171201"/>
<dbReference type="SUPFAM" id="SSF81383">
    <property type="entry name" value="F-box domain"/>
    <property type="match status" value="1"/>
</dbReference>
<dbReference type="Gene3D" id="1.20.1280.50">
    <property type="match status" value="1"/>
</dbReference>
<keyword evidence="3" id="KW-1185">Reference proteome</keyword>
<protein>
    <recommendedName>
        <fullName evidence="1">F-box domain-containing protein</fullName>
    </recommendedName>
</protein>
<evidence type="ECO:0000313" key="2">
    <source>
        <dbReference type="EMBL" id="EJD39752.1"/>
    </source>
</evidence>
<gene>
    <name evidence="2" type="ORF">AURDEDRAFT_171201</name>
</gene>
<proteinExistence type="predicted"/>
<dbReference type="AlphaFoldDB" id="J0WXP4"/>
<dbReference type="Pfam" id="PF12937">
    <property type="entry name" value="F-box-like"/>
    <property type="match status" value="1"/>
</dbReference>
<accession>J0WXP4</accession>
<evidence type="ECO:0000259" key="1">
    <source>
        <dbReference type="PROSITE" id="PS50181"/>
    </source>
</evidence>
<dbReference type="InterPro" id="IPR032675">
    <property type="entry name" value="LRR_dom_sf"/>
</dbReference>
<sequence length="517" mass="57516">MSDAEAYGVLRASFERCFEVLSRDATDAAKIQLVLEQLARVSRCIVSELVDDWHLDHDPLRRLPNELIAQCFASLPLRDRIRASHVCRGWRSIALAHPVVWADLDFRERFRDKESLLEMALERAALHPVVIRSCPEPTRPDSVVRILTAHMSHIQYLELPRCVSHATLSQHAPQLRYLRIKTACRIRPDFLGGCVGQLRTLKLRSSTFDACPALSTVTDLTLKELTLNPHFGSNQHDAYRPLFRLFPALQSLSVQELQLRDKGLVPDGPAPASLRHLSLETYLSRLDVCECYANWESVTPNLSHVEITQFSPPGQHLRHIVSGAVGLIILHECFDRKWRTGIAAVGPRGRRREVTFRSSSDDAKLGAQTLLDLRSGLEDVTLLNISANSLATFLPVLAVLPKLAHLTAILMVRASSLDTHAFNRGSLASFARVPEHCPRLQSITITVVSGDGQCPPSADHARILLSQLESIAHVQLPALVVMGFSEDITSGIHVPHFDGFQIAFEHKEGMAVNGTVR</sequence>